<organism evidence="2 3">
    <name type="scientific">Morella rubra</name>
    <name type="common">Chinese bayberry</name>
    <dbReference type="NCBI Taxonomy" id="262757"/>
    <lineage>
        <taxon>Eukaryota</taxon>
        <taxon>Viridiplantae</taxon>
        <taxon>Streptophyta</taxon>
        <taxon>Embryophyta</taxon>
        <taxon>Tracheophyta</taxon>
        <taxon>Spermatophyta</taxon>
        <taxon>Magnoliopsida</taxon>
        <taxon>eudicotyledons</taxon>
        <taxon>Gunneridae</taxon>
        <taxon>Pentapetalae</taxon>
        <taxon>rosids</taxon>
        <taxon>fabids</taxon>
        <taxon>Fagales</taxon>
        <taxon>Myricaceae</taxon>
        <taxon>Morella</taxon>
    </lineage>
</organism>
<evidence type="ECO:0000313" key="3">
    <source>
        <dbReference type="Proteomes" id="UP000516437"/>
    </source>
</evidence>
<gene>
    <name evidence="2" type="ORF">CJ030_MR1G027463</name>
</gene>
<keyword evidence="3" id="KW-1185">Reference proteome</keyword>
<sequence>MSGSLSESTLNNSAPEIPIEFVSEDEMALIDFALAAACSSIPPIRSPFTFQRHARSIQSISVLAKRSLSGLTVLDIEDSGDLASTHKKSKAAETFFNRFRKKKGLAVTDITATEWCEKQMEFILLRAKRKTTTAMKVGSARHTKLEEEVVKKVKVRVKSREDTWALKLLNFMIGANQLLFEGLTRELPVIGFAEGVWMVGVIDEIRMPATEIERNPILVDTKTRVRDTLPAEPQRRNGRLQLMCYKHMWDNLVADNFPFNHFFDFFTLNPHSILSEEIREKAADSGFLAETLDDLVRLYRNTWSMLPPANDQLLLR</sequence>
<proteinExistence type="inferred from homology"/>
<dbReference type="Proteomes" id="UP000516437">
    <property type="component" value="Unassembled WGS sequence"/>
</dbReference>
<comment type="similarity">
    <text evidence="1">Belongs to the EXO5 family.</text>
</comment>
<keyword evidence="2" id="KW-0378">Hydrolase</keyword>
<protein>
    <submittedName>
        <fullName evidence="2">Exonuclease V, chloroplastic</fullName>
    </submittedName>
</protein>
<dbReference type="AlphaFoldDB" id="A0A6A1WRU9"/>
<dbReference type="Pfam" id="PF09810">
    <property type="entry name" value="Exo5"/>
    <property type="match status" value="2"/>
</dbReference>
<keyword evidence="2" id="KW-0269">Exonuclease</keyword>
<dbReference type="GO" id="GO:0036297">
    <property type="term" value="P:interstrand cross-link repair"/>
    <property type="evidence" value="ECO:0007669"/>
    <property type="project" value="TreeGrafter"/>
</dbReference>
<reference evidence="2 3" key="1">
    <citation type="journal article" date="2019" name="Plant Biotechnol. J.">
        <title>The red bayberry genome and genetic basis of sex determination.</title>
        <authorList>
            <person name="Jia H.M."/>
            <person name="Jia H.J."/>
            <person name="Cai Q.L."/>
            <person name="Wang Y."/>
            <person name="Zhao H.B."/>
            <person name="Yang W.F."/>
            <person name="Wang G.Y."/>
            <person name="Li Y.H."/>
            <person name="Zhan D.L."/>
            <person name="Shen Y.T."/>
            <person name="Niu Q.F."/>
            <person name="Chang L."/>
            <person name="Qiu J."/>
            <person name="Zhao L."/>
            <person name="Xie H.B."/>
            <person name="Fu W.Y."/>
            <person name="Jin J."/>
            <person name="Li X.W."/>
            <person name="Jiao Y."/>
            <person name="Zhou C.C."/>
            <person name="Tu T."/>
            <person name="Chai C.Y."/>
            <person name="Gao J.L."/>
            <person name="Fan L.J."/>
            <person name="van de Weg E."/>
            <person name="Wang J.Y."/>
            <person name="Gao Z.S."/>
        </authorList>
    </citation>
    <scope>NUCLEOTIDE SEQUENCE [LARGE SCALE GENOMIC DNA]</scope>
    <source>
        <tissue evidence="2">Leaves</tissue>
    </source>
</reference>
<keyword evidence="2" id="KW-0540">Nuclease</keyword>
<dbReference type="PANTHER" id="PTHR14464:SF4">
    <property type="entry name" value="EXONUCLEASE V"/>
    <property type="match status" value="1"/>
</dbReference>
<dbReference type="OrthoDB" id="354769at2759"/>
<name>A0A6A1WRU9_9ROSI</name>
<dbReference type="GO" id="GO:0045145">
    <property type="term" value="F:single-stranded DNA 5'-3' DNA exonuclease activity"/>
    <property type="evidence" value="ECO:0007669"/>
    <property type="project" value="InterPro"/>
</dbReference>
<dbReference type="EMBL" id="RXIC02000017">
    <property type="protein sequence ID" value="KAB1228021.1"/>
    <property type="molecule type" value="Genomic_DNA"/>
</dbReference>
<comment type="caution">
    <text evidence="2">The sequence shown here is derived from an EMBL/GenBank/DDBJ whole genome shotgun (WGS) entry which is preliminary data.</text>
</comment>
<dbReference type="InterPro" id="IPR019190">
    <property type="entry name" value="EXOV"/>
</dbReference>
<evidence type="ECO:0000313" key="2">
    <source>
        <dbReference type="EMBL" id="KAB1228021.1"/>
    </source>
</evidence>
<evidence type="ECO:0000256" key="1">
    <source>
        <dbReference type="ARBA" id="ARBA00009797"/>
    </source>
</evidence>
<dbReference type="GO" id="GO:0005634">
    <property type="term" value="C:nucleus"/>
    <property type="evidence" value="ECO:0007669"/>
    <property type="project" value="TreeGrafter"/>
</dbReference>
<dbReference type="PANTHER" id="PTHR14464">
    <property type="entry name" value="EXONUCLEASE V"/>
    <property type="match status" value="1"/>
</dbReference>
<accession>A0A6A1WRU9</accession>